<dbReference type="Proteomes" id="UP001141327">
    <property type="component" value="Unassembled WGS sequence"/>
</dbReference>
<keyword evidence="1" id="KW-0175">Coiled coil</keyword>
<gene>
    <name evidence="4" type="ORF">PAPYR_544</name>
</gene>
<reference evidence="4" key="1">
    <citation type="journal article" date="2022" name="bioRxiv">
        <title>Genomics of Preaxostyla Flagellates Illuminates Evolutionary Transitions and the Path Towards Mitochondrial Loss.</title>
        <authorList>
            <person name="Novak L.V.F."/>
            <person name="Treitli S.C."/>
            <person name="Pyrih J."/>
            <person name="Halakuc P."/>
            <person name="Pipaliya S.V."/>
            <person name="Vacek V."/>
            <person name="Brzon O."/>
            <person name="Soukal P."/>
            <person name="Eme L."/>
            <person name="Dacks J.B."/>
            <person name="Karnkowska A."/>
            <person name="Elias M."/>
            <person name="Hampl V."/>
        </authorList>
    </citation>
    <scope>NUCLEOTIDE SEQUENCE</scope>
    <source>
        <strain evidence="4">RCP-MX</strain>
    </source>
</reference>
<keyword evidence="5" id="KW-1185">Reference proteome</keyword>
<accession>A0ABQ8UTV9</accession>
<sequence length="1186" mass="128360">MDKALPIIGLSQRNCQACGREDCPLAEKLAHCRDQAHLQHFFRAHQLFDGNEIVPCDIDPQFQHLCVRCCCGVEAGKTAEHLASADHAAQRALACLAPVIPVDLVNVAKQGLRLTDHVPDDLTASTTVTAAKGPWECLPCDLLLAIVEASPCPLHAYLSLLSLSHATRTAIRGTLRELSFAAFGAALAHITPTLATDALAAIIGPCKSLLKLTLPLDPEMAGPKAAPGWVDEAFQGHTQLAALTIVYRKDMVRTAPLDAAIERILSHLPGLVELTDHWVMSTRLLTALARSCPGLQVLSCPLSSDSATNINALAPLSGTLKGLEIFDSCHPPTESLAALVPTLSAVTSLKLSCRCPPAALEPIASHLTSLGLGDLGEEKDVPGPRLCHLETLSLSLRSDRVWPPLVRLLAANQATLRSLKMTPCPSFTEVASLMAVLRTLPHLTQLDLGSRSLADLPPDLVDRLERLTFHRSDLCQHPHMHITSSHLQRLCITGGHASGLSLHCPVLVDLLLNETVPTSLKCPRLRTFTGVAQGLTEVAPMPDLAEVHICWRHFDDYPAWLLPGSSPRLRVLSGACLSRPDLLARLCACGSLVRLEELHLDATRLPNPLVLRLPGQLEQLDLHIEGSFFSGGGEDCPVDLQVEAPGLLHFSLSIPEEANLSSVQVRLPNCPRLNFLVLESSQPILTLDEDEVGARTQPRYLRAAGQIDPASLLGLLTRHGSRLREVATDGLEAMQSEDWPKLMQALSGLPRLTDLTMDVSEAPSPLSVACPQLQRLILDQLPSHVKVVLACPLLEELRACDARRSQLQFALPAPNLDPQALLELATKRKNAERDTDSISFLISPSIHYSDDGYLSYFCFLLKKSSPSRTIELEEALKLPSYLQLVSVSGSSLTPDEIRAVEQHVLRKTLQKKEELEEKYRKFEDVLNTRGILDPAANHARAQSMFHVELKRSLNLDRFVSEAVAELKKKKDGAPITQAKVTDKHAIERMLADVAELSGCYPGVMWDATALASTRHPLAASPRSAPSSSFTPCKFACINVIRKRLEKGDYEGAGRLLIGPVGLLIIILFVAFSLAGMHGGGLRAATPATRPASQGLEQKKAHPTHHHRSKRAAIYDDPEHPGALAASAKIRARTVENVRSRHRQLEGLSGPEVSPSHLAGGLAALKLGPDADAPAPPRLRLAAIAGS</sequence>
<feature type="compositionally biased region" description="Basic residues" evidence="2">
    <location>
        <begin position="1100"/>
        <end position="1110"/>
    </location>
</feature>
<evidence type="ECO:0000256" key="1">
    <source>
        <dbReference type="SAM" id="Coils"/>
    </source>
</evidence>
<keyword evidence="3" id="KW-0812">Transmembrane</keyword>
<protein>
    <submittedName>
        <fullName evidence="4">Uncharacterized protein</fullName>
    </submittedName>
</protein>
<feature type="transmembrane region" description="Helical" evidence="3">
    <location>
        <begin position="1055"/>
        <end position="1074"/>
    </location>
</feature>
<name>A0ABQ8UTV9_9EUKA</name>
<proteinExistence type="predicted"/>
<feature type="region of interest" description="Disordered" evidence="2">
    <location>
        <begin position="1082"/>
        <end position="1113"/>
    </location>
</feature>
<organism evidence="4 5">
    <name type="scientific">Paratrimastix pyriformis</name>
    <dbReference type="NCBI Taxonomy" id="342808"/>
    <lineage>
        <taxon>Eukaryota</taxon>
        <taxon>Metamonada</taxon>
        <taxon>Preaxostyla</taxon>
        <taxon>Paratrimastigidae</taxon>
        <taxon>Paratrimastix</taxon>
    </lineage>
</organism>
<dbReference type="PANTHER" id="PTHR31900:SF34">
    <property type="entry name" value="EMB|CAB62440.1-RELATED"/>
    <property type="match status" value="1"/>
</dbReference>
<dbReference type="Gene3D" id="3.80.10.10">
    <property type="entry name" value="Ribonuclease Inhibitor"/>
    <property type="match status" value="2"/>
</dbReference>
<feature type="coiled-coil region" evidence="1">
    <location>
        <begin position="898"/>
        <end position="925"/>
    </location>
</feature>
<evidence type="ECO:0000313" key="5">
    <source>
        <dbReference type="Proteomes" id="UP001141327"/>
    </source>
</evidence>
<dbReference type="PANTHER" id="PTHR31900">
    <property type="entry name" value="F-BOX/RNI SUPERFAMILY PROTEIN-RELATED"/>
    <property type="match status" value="1"/>
</dbReference>
<keyword evidence="3" id="KW-0472">Membrane</keyword>
<dbReference type="InterPro" id="IPR032675">
    <property type="entry name" value="LRR_dom_sf"/>
</dbReference>
<dbReference type="EMBL" id="JAPMOS010000002">
    <property type="protein sequence ID" value="KAJ4462567.1"/>
    <property type="molecule type" value="Genomic_DNA"/>
</dbReference>
<dbReference type="InterPro" id="IPR050232">
    <property type="entry name" value="FBL13/AtMIF1-like"/>
</dbReference>
<dbReference type="SUPFAM" id="SSF52047">
    <property type="entry name" value="RNI-like"/>
    <property type="match status" value="2"/>
</dbReference>
<keyword evidence="3" id="KW-1133">Transmembrane helix</keyword>
<comment type="caution">
    <text evidence="4">The sequence shown here is derived from an EMBL/GenBank/DDBJ whole genome shotgun (WGS) entry which is preliminary data.</text>
</comment>
<evidence type="ECO:0000313" key="4">
    <source>
        <dbReference type="EMBL" id="KAJ4462567.1"/>
    </source>
</evidence>
<evidence type="ECO:0000256" key="2">
    <source>
        <dbReference type="SAM" id="MobiDB-lite"/>
    </source>
</evidence>
<evidence type="ECO:0000256" key="3">
    <source>
        <dbReference type="SAM" id="Phobius"/>
    </source>
</evidence>